<protein>
    <submittedName>
        <fullName evidence="1">HK97 gp10 family phage protein</fullName>
    </submittedName>
</protein>
<gene>
    <name evidence="1" type="ORF">DP939_02605</name>
</gene>
<dbReference type="OrthoDB" id="3431442at2"/>
<name>A0A366M7B0_9ACTN</name>
<dbReference type="Proteomes" id="UP000253303">
    <property type="component" value="Unassembled WGS sequence"/>
</dbReference>
<proteinExistence type="predicted"/>
<comment type="caution">
    <text evidence="1">The sequence shown here is derived from an EMBL/GenBank/DDBJ whole genome shotgun (WGS) entry which is preliminary data.</text>
</comment>
<keyword evidence="2" id="KW-1185">Reference proteome</keyword>
<dbReference type="RefSeq" id="WP_113978421.1">
    <property type="nucleotide sequence ID" value="NZ_QMEY01000001.1"/>
</dbReference>
<evidence type="ECO:0000313" key="2">
    <source>
        <dbReference type="Proteomes" id="UP000253303"/>
    </source>
</evidence>
<dbReference type="AlphaFoldDB" id="A0A366M7B0"/>
<evidence type="ECO:0000313" key="1">
    <source>
        <dbReference type="EMBL" id="RBQ21620.1"/>
    </source>
</evidence>
<dbReference type="EMBL" id="QMEY01000001">
    <property type="protein sequence ID" value="RBQ21620.1"/>
    <property type="molecule type" value="Genomic_DNA"/>
</dbReference>
<organism evidence="1 2">
    <name type="scientific">Spongiactinospora rosea</name>
    <dbReference type="NCBI Taxonomy" id="2248750"/>
    <lineage>
        <taxon>Bacteria</taxon>
        <taxon>Bacillati</taxon>
        <taxon>Actinomycetota</taxon>
        <taxon>Actinomycetes</taxon>
        <taxon>Streptosporangiales</taxon>
        <taxon>Streptosporangiaceae</taxon>
        <taxon>Spongiactinospora</taxon>
    </lineage>
</organism>
<reference evidence="1 2" key="1">
    <citation type="submission" date="2018-06" db="EMBL/GenBank/DDBJ databases">
        <title>Sphaerisporangium craniellae sp. nov., isolated from a marine sponge in the South China Sea.</title>
        <authorList>
            <person name="Li L."/>
        </authorList>
    </citation>
    <scope>NUCLEOTIDE SEQUENCE [LARGE SCALE GENOMIC DNA]</scope>
    <source>
        <strain evidence="1 2">LHW63015</strain>
    </source>
</reference>
<accession>A0A366M7B0</accession>
<sequence>MMARKTRTYTRGAEEIRAFARELGKMPKEVRRELRPRLKSVGAKALISARLRAAWSTRIPRATRLKIGLSQRNPGLAIEVDRKRAPHARPYENNDEDGIFLAPFFGNKNGRWYGHRARPFLVRGARPWFETTDRDVAEVVDDVARRTGFR</sequence>